<sequence length="79" mass="8379">MAPAFEAGFGRALDQVLRRLTHLTGGDGVKSLDVVVVRLAPVPLRWLWARVAAFAEDGSPTAVEADQGRGRVGLVPSRA</sequence>
<evidence type="ECO:0000313" key="2">
    <source>
        <dbReference type="Proteomes" id="UP000008366"/>
    </source>
</evidence>
<name>K6X0M4_9MICO</name>
<comment type="caution">
    <text evidence="1">The sequence shown here is derived from an EMBL/GenBank/DDBJ whole genome shotgun (WGS) entry which is preliminary data.</text>
</comment>
<accession>K6X0M4</accession>
<reference evidence="1 2" key="1">
    <citation type="submission" date="2012-08" db="EMBL/GenBank/DDBJ databases">
        <title>Whole genome shotgun sequence of Kineosphaera limosa NBRC 100340.</title>
        <authorList>
            <person name="Yoshida I."/>
            <person name="Isaki S."/>
            <person name="Hosoyama A."/>
            <person name="Tsuchikane K."/>
            <person name="Katsumata H."/>
            <person name="Ando Y."/>
            <person name="Ohji S."/>
            <person name="Hamada M."/>
            <person name="Tamura T."/>
            <person name="Yamazoe A."/>
            <person name="Yamazaki S."/>
            <person name="Fujita N."/>
        </authorList>
    </citation>
    <scope>NUCLEOTIDE SEQUENCE [LARGE SCALE GENOMIC DNA]</scope>
    <source>
        <strain evidence="1 2">NBRC 100340</strain>
    </source>
</reference>
<dbReference type="Proteomes" id="UP000008366">
    <property type="component" value="Unassembled WGS sequence"/>
</dbReference>
<evidence type="ECO:0000313" key="1">
    <source>
        <dbReference type="EMBL" id="GAB97902.1"/>
    </source>
</evidence>
<protein>
    <submittedName>
        <fullName evidence="1">Uncharacterized protein</fullName>
    </submittedName>
</protein>
<dbReference type="AlphaFoldDB" id="K6X0M4"/>
<proteinExistence type="predicted"/>
<keyword evidence="2" id="KW-1185">Reference proteome</keyword>
<gene>
    <name evidence="1" type="ORF">KILIM_087_00070</name>
</gene>
<dbReference type="EMBL" id="BAHD01000087">
    <property type="protein sequence ID" value="GAB97902.1"/>
    <property type="molecule type" value="Genomic_DNA"/>
</dbReference>
<organism evidence="1 2">
    <name type="scientific">Kineosphaera limosa NBRC 100340</name>
    <dbReference type="NCBI Taxonomy" id="1184609"/>
    <lineage>
        <taxon>Bacteria</taxon>
        <taxon>Bacillati</taxon>
        <taxon>Actinomycetota</taxon>
        <taxon>Actinomycetes</taxon>
        <taxon>Micrococcales</taxon>
        <taxon>Dermatophilaceae</taxon>
        <taxon>Kineosphaera</taxon>
    </lineage>
</organism>